<dbReference type="Pfam" id="PF14198">
    <property type="entry name" value="TnpV"/>
    <property type="match status" value="1"/>
</dbReference>
<evidence type="ECO:0008006" key="2">
    <source>
        <dbReference type="Google" id="ProtNLM"/>
    </source>
</evidence>
<evidence type="ECO:0000313" key="1">
    <source>
        <dbReference type="EMBL" id="VYU44158.1"/>
    </source>
</evidence>
<gene>
    <name evidence="1" type="ORF">RILFYP67_01900</name>
</gene>
<dbReference type="RefSeq" id="WP_422046763.1">
    <property type="nucleotide sequence ID" value="NZ_CACRUM010000073.1"/>
</dbReference>
<protein>
    <recommendedName>
        <fullName evidence="2">TnpV protein</fullName>
    </recommendedName>
</protein>
<reference evidence="1" key="1">
    <citation type="submission" date="2019-11" db="EMBL/GenBank/DDBJ databases">
        <authorList>
            <person name="Feng L."/>
        </authorList>
    </citation>
    <scope>NUCLEOTIDE SEQUENCE</scope>
    <source>
        <strain evidence="1">RintestinalisLFYP67</strain>
    </source>
</reference>
<name>A0A6N3EW00_9FIRM</name>
<dbReference type="InterPro" id="IPR026989">
    <property type="entry name" value="TnpV"/>
</dbReference>
<accession>A0A6N3EW00</accession>
<dbReference type="EMBL" id="CACRUM010000073">
    <property type="protein sequence ID" value="VYU44158.1"/>
    <property type="molecule type" value="Genomic_DNA"/>
</dbReference>
<dbReference type="AlphaFoldDB" id="A0A6N3EW00"/>
<proteinExistence type="predicted"/>
<organism evidence="1">
    <name type="scientific">Roseburia intestinalis</name>
    <dbReference type="NCBI Taxonomy" id="166486"/>
    <lineage>
        <taxon>Bacteria</taxon>
        <taxon>Bacillati</taxon>
        <taxon>Bacillota</taxon>
        <taxon>Clostridia</taxon>
        <taxon>Lachnospirales</taxon>
        <taxon>Lachnospiraceae</taxon>
        <taxon>Roseburia</taxon>
    </lineage>
</organism>
<sequence>MELTYHWEGDVLIPDLKLEDGSNYQIGKYGKMRQRYLFENHHAMYTHLVLTEKLWKHLEEVDMECNDMMDMLTVRMAEREGVTEHLKSVDQLGWVRKMNNIRSRAEEVVLHDLIYMD</sequence>